<comment type="function">
    <text evidence="3">Binds together with bS18 to 16S ribosomal RNA.</text>
</comment>
<comment type="similarity">
    <text evidence="1 3">Belongs to the bacterial ribosomal protein bS6 family.</text>
</comment>
<keyword evidence="3" id="KW-0694">RNA-binding</keyword>
<dbReference type="Pfam" id="PF01250">
    <property type="entry name" value="Ribosomal_S6"/>
    <property type="match status" value="1"/>
</dbReference>
<dbReference type="InterPro" id="IPR014717">
    <property type="entry name" value="Transl_elong_EF1B/ribsomal_bS6"/>
</dbReference>
<dbReference type="CDD" id="cd00473">
    <property type="entry name" value="bS6"/>
    <property type="match status" value="1"/>
</dbReference>
<dbReference type="AlphaFoldDB" id="A0A2H0KLD0"/>
<dbReference type="GO" id="GO:0019843">
    <property type="term" value="F:rRNA binding"/>
    <property type="evidence" value="ECO:0007669"/>
    <property type="project" value="UniProtKB-UniRule"/>
</dbReference>
<dbReference type="InterPro" id="IPR035980">
    <property type="entry name" value="Ribosomal_bS6_sf"/>
</dbReference>
<comment type="caution">
    <text evidence="4">The sequence shown here is derived from an EMBL/GenBank/DDBJ whole genome shotgun (WGS) entry which is preliminary data.</text>
</comment>
<keyword evidence="3" id="KW-0699">rRNA-binding</keyword>
<evidence type="ECO:0000256" key="3">
    <source>
        <dbReference type="HAMAP-Rule" id="MF_00360"/>
    </source>
</evidence>
<dbReference type="InterPro" id="IPR020814">
    <property type="entry name" value="Ribosomal_S6_plastid/chlpt"/>
</dbReference>
<gene>
    <name evidence="3 4" type="primary">rpsF</name>
    <name evidence="4" type="ORF">COV86_05075</name>
</gene>
<protein>
    <recommendedName>
        <fullName evidence="2 3">Small ribosomal subunit protein bS6</fullName>
    </recommendedName>
</protein>
<dbReference type="Proteomes" id="UP000229570">
    <property type="component" value="Unassembled WGS sequence"/>
</dbReference>
<dbReference type="Gene3D" id="3.30.70.60">
    <property type="match status" value="1"/>
</dbReference>
<dbReference type="HAMAP" id="MF_00360">
    <property type="entry name" value="Ribosomal_bS6"/>
    <property type="match status" value="1"/>
</dbReference>
<dbReference type="GO" id="GO:0006412">
    <property type="term" value="P:translation"/>
    <property type="evidence" value="ECO:0007669"/>
    <property type="project" value="UniProtKB-UniRule"/>
</dbReference>
<dbReference type="GO" id="GO:0003735">
    <property type="term" value="F:structural constituent of ribosome"/>
    <property type="evidence" value="ECO:0007669"/>
    <property type="project" value="InterPro"/>
</dbReference>
<evidence type="ECO:0000256" key="2">
    <source>
        <dbReference type="ARBA" id="ARBA00035294"/>
    </source>
</evidence>
<dbReference type="EMBL" id="PCVL01000082">
    <property type="protein sequence ID" value="PIQ72062.1"/>
    <property type="molecule type" value="Genomic_DNA"/>
</dbReference>
<evidence type="ECO:0000313" key="4">
    <source>
        <dbReference type="EMBL" id="PIQ72062.1"/>
    </source>
</evidence>
<name>A0A2H0KLD0_9BACT</name>
<dbReference type="GO" id="GO:1990904">
    <property type="term" value="C:ribonucleoprotein complex"/>
    <property type="evidence" value="ECO:0007669"/>
    <property type="project" value="UniProtKB-KW"/>
</dbReference>
<dbReference type="NCBIfam" id="TIGR00166">
    <property type="entry name" value="S6"/>
    <property type="match status" value="1"/>
</dbReference>
<evidence type="ECO:0000313" key="5">
    <source>
        <dbReference type="Proteomes" id="UP000229570"/>
    </source>
</evidence>
<proteinExistence type="inferred from homology"/>
<sequence length="95" mass="11635">MISIILQNMNYELTFLLKEEAELKNIKELVELFGKIIKEERWGEKTLVYPIKKNSRAYFYNFFIEIEKTKITELRKKLNFNEKLLRYLLLIKDKE</sequence>
<accession>A0A2H0KLD0</accession>
<keyword evidence="3" id="KW-0687">Ribonucleoprotein</keyword>
<reference evidence="4 5" key="1">
    <citation type="submission" date="2017-09" db="EMBL/GenBank/DDBJ databases">
        <title>Depth-based differentiation of microbial function through sediment-hosted aquifers and enrichment of novel symbionts in the deep terrestrial subsurface.</title>
        <authorList>
            <person name="Probst A.J."/>
            <person name="Ladd B."/>
            <person name="Jarett J.K."/>
            <person name="Geller-Mcgrath D.E."/>
            <person name="Sieber C.M."/>
            <person name="Emerson J.B."/>
            <person name="Anantharaman K."/>
            <person name="Thomas B.C."/>
            <person name="Malmstrom R."/>
            <person name="Stieglmeier M."/>
            <person name="Klingl A."/>
            <person name="Woyke T."/>
            <person name="Ryan C.M."/>
            <person name="Banfield J.F."/>
        </authorList>
    </citation>
    <scope>NUCLEOTIDE SEQUENCE [LARGE SCALE GENOMIC DNA]</scope>
    <source>
        <strain evidence="4">CG11_big_fil_rev_8_21_14_0_20_35_14</strain>
    </source>
</reference>
<evidence type="ECO:0000256" key="1">
    <source>
        <dbReference type="ARBA" id="ARBA00009512"/>
    </source>
</evidence>
<dbReference type="SUPFAM" id="SSF54995">
    <property type="entry name" value="Ribosomal protein S6"/>
    <property type="match status" value="1"/>
</dbReference>
<keyword evidence="3 4" id="KW-0689">Ribosomal protein</keyword>
<dbReference type="InterPro" id="IPR000529">
    <property type="entry name" value="Ribosomal_bS6"/>
</dbReference>
<organism evidence="4 5">
    <name type="scientific">Candidatus Roizmanbacteria bacterium CG11_big_fil_rev_8_21_14_0_20_35_14</name>
    <dbReference type="NCBI Taxonomy" id="1974855"/>
    <lineage>
        <taxon>Bacteria</taxon>
        <taxon>Candidatus Roizmaniibacteriota</taxon>
    </lineage>
</organism>
<dbReference type="GO" id="GO:0005840">
    <property type="term" value="C:ribosome"/>
    <property type="evidence" value="ECO:0007669"/>
    <property type="project" value="UniProtKB-KW"/>
</dbReference>